<evidence type="ECO:0000313" key="6">
    <source>
        <dbReference type="EMBL" id="KAA9004994.1"/>
    </source>
</evidence>
<sequence length="59" mass="6587">MIGLLSNAQFWAVTDHQPLWVSPFDFLRVLVPVTIGNVLGGGALVALIYWFVYLQPARD</sequence>
<dbReference type="GO" id="GO:0016020">
    <property type="term" value="C:membrane"/>
    <property type="evidence" value="ECO:0007669"/>
    <property type="project" value="UniProtKB-SubCell"/>
</dbReference>
<feature type="transmembrane region" description="Helical" evidence="5">
    <location>
        <begin position="29"/>
        <end position="52"/>
    </location>
</feature>
<reference evidence="6 7" key="1">
    <citation type="submission" date="2019-09" db="EMBL/GenBank/DDBJ databases">
        <authorList>
            <person name="Park J.-S."/>
            <person name="Choi H.-J."/>
        </authorList>
    </citation>
    <scope>NUCLEOTIDE SEQUENCE [LARGE SCALE GENOMIC DNA]</scope>
    <source>
        <strain evidence="6 7">176SS1-4</strain>
    </source>
</reference>
<comment type="caution">
    <text evidence="6">The sequence shown here is derived from an EMBL/GenBank/DDBJ whole genome shotgun (WGS) entry which is preliminary data.</text>
</comment>
<organism evidence="6 7">
    <name type="scientific">Histidinibacterium aquaticum</name>
    <dbReference type="NCBI Taxonomy" id="2613962"/>
    <lineage>
        <taxon>Bacteria</taxon>
        <taxon>Pseudomonadati</taxon>
        <taxon>Pseudomonadota</taxon>
        <taxon>Alphaproteobacteria</taxon>
        <taxon>Rhodobacterales</taxon>
        <taxon>Paracoccaceae</taxon>
        <taxon>Histidinibacterium</taxon>
    </lineage>
</organism>
<keyword evidence="3 5" id="KW-1133">Transmembrane helix</keyword>
<evidence type="ECO:0000256" key="4">
    <source>
        <dbReference type="ARBA" id="ARBA00023136"/>
    </source>
</evidence>
<evidence type="ECO:0000313" key="7">
    <source>
        <dbReference type="Proteomes" id="UP000326554"/>
    </source>
</evidence>
<evidence type="ECO:0000256" key="2">
    <source>
        <dbReference type="ARBA" id="ARBA00022692"/>
    </source>
</evidence>
<dbReference type="RefSeq" id="WP_150446896.1">
    <property type="nucleotide sequence ID" value="NZ_VYQE01000009.1"/>
</dbReference>
<dbReference type="InterPro" id="IPR023271">
    <property type="entry name" value="Aquaporin-like"/>
</dbReference>
<protein>
    <recommendedName>
        <fullName evidence="8">Formate transporter</fullName>
    </recommendedName>
</protein>
<name>A0A5J5GC26_9RHOB</name>
<dbReference type="Proteomes" id="UP000326554">
    <property type="component" value="Unassembled WGS sequence"/>
</dbReference>
<keyword evidence="7" id="KW-1185">Reference proteome</keyword>
<proteinExistence type="predicted"/>
<dbReference type="EMBL" id="VYQE01000009">
    <property type="protein sequence ID" value="KAA9004994.1"/>
    <property type="molecule type" value="Genomic_DNA"/>
</dbReference>
<comment type="subcellular location">
    <subcellularLocation>
        <location evidence="1">Membrane</location>
        <topology evidence="1">Multi-pass membrane protein</topology>
    </subcellularLocation>
</comment>
<dbReference type="Gene3D" id="1.20.1080.10">
    <property type="entry name" value="Glycerol uptake facilitator protein"/>
    <property type="match status" value="1"/>
</dbReference>
<evidence type="ECO:0000256" key="1">
    <source>
        <dbReference type="ARBA" id="ARBA00004141"/>
    </source>
</evidence>
<keyword evidence="4 5" id="KW-0472">Membrane</keyword>
<gene>
    <name evidence="6" type="ORF">F3S47_18995</name>
</gene>
<evidence type="ECO:0000256" key="5">
    <source>
        <dbReference type="SAM" id="Phobius"/>
    </source>
</evidence>
<dbReference type="AlphaFoldDB" id="A0A5J5GC26"/>
<accession>A0A5J5GC26</accession>
<evidence type="ECO:0008006" key="8">
    <source>
        <dbReference type="Google" id="ProtNLM"/>
    </source>
</evidence>
<evidence type="ECO:0000256" key="3">
    <source>
        <dbReference type="ARBA" id="ARBA00022989"/>
    </source>
</evidence>
<keyword evidence="2 5" id="KW-0812">Transmembrane</keyword>